<dbReference type="PANTHER" id="PTHR14555:SF1">
    <property type="entry name" value="MELANOPHILIN"/>
    <property type="match status" value="1"/>
</dbReference>
<dbReference type="GO" id="GO:0005737">
    <property type="term" value="C:cytoplasm"/>
    <property type="evidence" value="ECO:0007669"/>
    <property type="project" value="UniProtKB-ARBA"/>
</dbReference>
<dbReference type="SUPFAM" id="SSF57903">
    <property type="entry name" value="FYVE/PHD zinc finger"/>
    <property type="match status" value="1"/>
</dbReference>
<accession>A0A8D0SLB1</accession>
<dbReference type="FunFam" id="3.30.40.10:FF:000018">
    <property type="entry name" value="Synaptotagmin-like 5, isoform CRA_a"/>
    <property type="match status" value="1"/>
</dbReference>
<dbReference type="Gene3D" id="3.30.40.10">
    <property type="entry name" value="Zinc/RING finger domain, C3HC4 (zinc finger)"/>
    <property type="match status" value="1"/>
</dbReference>
<dbReference type="InterPro" id="IPR011011">
    <property type="entry name" value="Znf_FYVE_PHD"/>
</dbReference>
<feature type="region of interest" description="Disordered" evidence="4">
    <location>
        <begin position="314"/>
        <end position="356"/>
    </location>
</feature>
<dbReference type="PANTHER" id="PTHR14555">
    <property type="entry name" value="MYELIN-ASSOCIATED OLIGODENDROCYTIC BASIC PROTEIN MOBP -RELATED"/>
    <property type="match status" value="1"/>
</dbReference>
<dbReference type="Proteomes" id="UP000694727">
    <property type="component" value="Unplaced"/>
</dbReference>
<dbReference type="GO" id="GO:0006886">
    <property type="term" value="P:intracellular protein transport"/>
    <property type="evidence" value="ECO:0007669"/>
    <property type="project" value="InterPro"/>
</dbReference>
<dbReference type="InterPro" id="IPR013083">
    <property type="entry name" value="Znf_RING/FYVE/PHD"/>
</dbReference>
<dbReference type="InterPro" id="IPR051745">
    <property type="entry name" value="Intracell_Transport_Effector"/>
</dbReference>
<dbReference type="GO" id="GO:0008270">
    <property type="term" value="F:zinc ion binding"/>
    <property type="evidence" value="ECO:0007669"/>
    <property type="project" value="UniProtKB-KW"/>
</dbReference>
<evidence type="ECO:0000256" key="4">
    <source>
        <dbReference type="SAM" id="MobiDB-lite"/>
    </source>
</evidence>
<keyword evidence="1" id="KW-0479">Metal-binding</keyword>
<feature type="compositionally biased region" description="Polar residues" evidence="4">
    <location>
        <begin position="337"/>
        <end position="347"/>
    </location>
</feature>
<feature type="region of interest" description="Disordered" evidence="4">
    <location>
        <begin position="526"/>
        <end position="596"/>
    </location>
</feature>
<dbReference type="CDD" id="cd15752">
    <property type="entry name" value="FYVE_SlaC2-a"/>
    <property type="match status" value="1"/>
</dbReference>
<feature type="compositionally biased region" description="Polar residues" evidence="4">
    <location>
        <begin position="448"/>
        <end position="458"/>
    </location>
</feature>
<gene>
    <name evidence="6" type="primary">MLPH</name>
</gene>
<dbReference type="InterPro" id="IPR010911">
    <property type="entry name" value="Rab_BD"/>
</dbReference>
<feature type="domain" description="RabBD" evidence="5">
    <location>
        <begin position="4"/>
        <end position="124"/>
    </location>
</feature>
<feature type="compositionally biased region" description="Acidic residues" evidence="4">
    <location>
        <begin position="381"/>
        <end position="391"/>
    </location>
</feature>
<keyword evidence="3" id="KW-0862">Zinc</keyword>
<dbReference type="InterPro" id="IPR041282">
    <property type="entry name" value="FYVE_2"/>
</dbReference>
<feature type="compositionally biased region" description="Basic and acidic residues" evidence="4">
    <location>
        <begin position="533"/>
        <end position="547"/>
    </location>
</feature>
<dbReference type="GO" id="GO:0031267">
    <property type="term" value="F:small GTPase binding"/>
    <property type="evidence" value="ECO:0007669"/>
    <property type="project" value="InterPro"/>
</dbReference>
<evidence type="ECO:0000313" key="6">
    <source>
        <dbReference type="Ensembl" id="ENSSSCP00025033366.1"/>
    </source>
</evidence>
<evidence type="ECO:0000256" key="3">
    <source>
        <dbReference type="ARBA" id="ARBA00022833"/>
    </source>
</evidence>
<evidence type="ECO:0000313" key="7">
    <source>
        <dbReference type="Proteomes" id="UP000694727"/>
    </source>
</evidence>
<keyword evidence="2" id="KW-0863">Zinc-finger</keyword>
<feature type="region of interest" description="Disordered" evidence="4">
    <location>
        <begin position="242"/>
        <end position="272"/>
    </location>
</feature>
<dbReference type="AlphaFoldDB" id="A0A8D0SLB1"/>
<feature type="region of interest" description="Disordered" evidence="4">
    <location>
        <begin position="372"/>
        <end position="458"/>
    </location>
</feature>
<name>A0A8D0SLB1_PIG</name>
<feature type="compositionally biased region" description="Polar residues" evidence="4">
    <location>
        <begin position="578"/>
        <end position="589"/>
    </location>
</feature>
<reference evidence="6" key="1">
    <citation type="submission" date="2025-08" db="UniProtKB">
        <authorList>
            <consortium name="Ensembl"/>
        </authorList>
    </citation>
    <scope>IDENTIFICATION</scope>
</reference>
<proteinExistence type="predicted"/>
<feature type="region of interest" description="Disordered" evidence="4">
    <location>
        <begin position="208"/>
        <end position="227"/>
    </location>
</feature>
<feature type="region of interest" description="Disordered" evidence="4">
    <location>
        <begin position="146"/>
        <end position="196"/>
    </location>
</feature>
<dbReference type="Pfam" id="PF04698">
    <property type="entry name" value="Rab_eff_C"/>
    <property type="match status" value="1"/>
</dbReference>
<dbReference type="PROSITE" id="PS50916">
    <property type="entry name" value="RABBD"/>
    <property type="match status" value="1"/>
</dbReference>
<dbReference type="Ensembl" id="ENSSSCT00025076993.1">
    <property type="protein sequence ID" value="ENSSSCP00025033366.1"/>
    <property type="gene ID" value="ENSSSCG00025056198.1"/>
</dbReference>
<evidence type="ECO:0000256" key="2">
    <source>
        <dbReference type="ARBA" id="ARBA00022771"/>
    </source>
</evidence>
<dbReference type="InterPro" id="IPR037442">
    <property type="entry name" value="Melanophilin_FYVE-rel_dom"/>
</dbReference>
<organism evidence="6 7">
    <name type="scientific">Sus scrofa</name>
    <name type="common">Pig</name>
    <dbReference type="NCBI Taxonomy" id="9823"/>
    <lineage>
        <taxon>Eukaryota</taxon>
        <taxon>Metazoa</taxon>
        <taxon>Chordata</taxon>
        <taxon>Craniata</taxon>
        <taxon>Vertebrata</taxon>
        <taxon>Euteleostomi</taxon>
        <taxon>Mammalia</taxon>
        <taxon>Eutheria</taxon>
        <taxon>Laurasiatheria</taxon>
        <taxon>Artiodactyla</taxon>
        <taxon>Suina</taxon>
        <taxon>Suidae</taxon>
        <taxon>Sus</taxon>
    </lineage>
</organism>
<evidence type="ECO:0000259" key="5">
    <source>
        <dbReference type="PROSITE" id="PS50916"/>
    </source>
</evidence>
<dbReference type="InterPro" id="IPR006788">
    <property type="entry name" value="Myrip/Melanophilin"/>
</dbReference>
<protein>
    <recommendedName>
        <fullName evidence="5">RabBD domain-containing protein</fullName>
    </recommendedName>
</protein>
<sequence>MGKKLDLSTLTDEEAKHIWEVVQRDFELRRKEEERLAGLKGKIKKESSRRELLSDTAHPDDTHCARCLQPYRLLSAPKRQCLDCGLCTCQDCGHAHPEGQGWLCDPCHLARVVKMGSLEWYYGHVRARFKRFGSAQVVRSLRGRLRGGGLADGVQGSPDVNGAPEPSPEERSGDSEQMVEDGGPDTAAQAQPVGSKKKRLLPVHGLDFEADSDDSVPSCGHPPSLSSVPAATASLQALTGEPCAEGTSSYQADARASGRRLHPEEQAVGLSPAGPDALAELCLPGDSCSVALGVAAAPGTNSLRNEQPPQQYLADVDTSDEEAVGAQRVTSHRSRQRSWPSSESQGPAGSEPTAADVEEAALKRKLEELTRHVSDHGASSAEEESQDEGVDLDSSTPIRELPRPAAQVSTAAGQAPRWEKDPRGPQDPMQPKRTTDEELSELEDRVATTVSEVQQTESEVSDIESRIAALQAAGLTVRPSGKARRKSNLPIFLPRLVGKYGRTAEDSSALPSDEVKAAAVPSLVRGKLNHYPKSQDKEGDPFPRESVYRGSLTQRNPNGRKAAASHSFALPGSPPPTKASSPGTGSSGRTDLRRPGAALELSWKPDRGGRRAALAAHTCEGTGPGLLLGVSSLRPRSTALGSPWMSPVTIHHTNGFRSQMQDEWYNKRQLL</sequence>
<dbReference type="Pfam" id="PF02318">
    <property type="entry name" value="FYVE_2"/>
    <property type="match status" value="1"/>
</dbReference>
<evidence type="ECO:0000256" key="1">
    <source>
        <dbReference type="ARBA" id="ARBA00022723"/>
    </source>
</evidence>